<keyword evidence="2 7" id="KW-0813">Transport</keyword>
<evidence type="ECO:0000256" key="5">
    <source>
        <dbReference type="ARBA" id="ARBA00022989"/>
    </source>
</evidence>
<evidence type="ECO:0000256" key="3">
    <source>
        <dbReference type="ARBA" id="ARBA00022475"/>
    </source>
</evidence>
<evidence type="ECO:0000256" key="2">
    <source>
        <dbReference type="ARBA" id="ARBA00022448"/>
    </source>
</evidence>
<dbReference type="AlphaFoldDB" id="A0A385TJZ2"/>
<dbReference type="PANTHER" id="PTHR30151">
    <property type="entry name" value="ALKANE SULFONATE ABC TRANSPORTER-RELATED, MEMBRANE SUBUNIT"/>
    <property type="match status" value="1"/>
</dbReference>
<gene>
    <name evidence="9" type="ORF">D5F53_11055</name>
</gene>
<name>A0A385TJZ2_PAELA</name>
<sequence>MLPEGISKGAAVVTVDPVENRPRHKRFDRRFLFKLTHALIGWIVPLFIIIVWQAAGAMGWLNPILLPTPLDIWKEFVHLTSSGELIRHLGISSWRALLGFLLGGSLGLAAGIWVGFSYKAERLVDPSLQMLRTLPHLAIAPLFILWFGFGETSKILLIAKGSFFPLYVNTFLGIRSVDNRLLDVARVLQFSRWDMICRLIVPASLPHIFLGIRLSIGVAWLGLVVAELMGSSSGIGYIINDARSFSWTTVVFVGILVFALVGKLSDSLVKGLEGRLLRWQDSYKGGDPS</sequence>
<evidence type="ECO:0000313" key="9">
    <source>
        <dbReference type="EMBL" id="AYB43801.1"/>
    </source>
</evidence>
<keyword evidence="4 7" id="KW-0812">Transmembrane</keyword>
<dbReference type="Gene3D" id="1.10.3720.10">
    <property type="entry name" value="MetI-like"/>
    <property type="match status" value="1"/>
</dbReference>
<dbReference type="Pfam" id="PF00528">
    <property type="entry name" value="BPD_transp_1"/>
    <property type="match status" value="1"/>
</dbReference>
<protein>
    <submittedName>
        <fullName evidence="9">ABC transporter permease</fullName>
    </submittedName>
</protein>
<reference evidence="9 10" key="1">
    <citation type="submission" date="2018-09" db="EMBL/GenBank/DDBJ databases">
        <title>Genome Sequence of Paenibacillus lautus Strain E7593-69, Azo Dye-Degrading Bacteria, Isolated from Commercial Tattoo Inks.</title>
        <authorList>
            <person name="Nho S.W."/>
            <person name="Kim S.-J."/>
            <person name="Kweon O."/>
            <person name="Cerniglia C.E."/>
        </authorList>
    </citation>
    <scope>NUCLEOTIDE SEQUENCE [LARGE SCALE GENOMIC DNA]</scope>
    <source>
        <strain evidence="9 10">E7593-69</strain>
    </source>
</reference>
<dbReference type="SUPFAM" id="SSF161098">
    <property type="entry name" value="MetI-like"/>
    <property type="match status" value="1"/>
</dbReference>
<evidence type="ECO:0000256" key="7">
    <source>
        <dbReference type="RuleBase" id="RU363032"/>
    </source>
</evidence>
<comment type="similarity">
    <text evidence="7">Belongs to the binding-protein-dependent transport system permease family.</text>
</comment>
<keyword evidence="3" id="KW-1003">Cell membrane</keyword>
<feature type="transmembrane region" description="Helical" evidence="7">
    <location>
        <begin position="31"/>
        <end position="55"/>
    </location>
</feature>
<dbReference type="KEGG" id="plw:D5F53_11055"/>
<evidence type="ECO:0000313" key="10">
    <source>
        <dbReference type="Proteomes" id="UP000266552"/>
    </source>
</evidence>
<evidence type="ECO:0000256" key="6">
    <source>
        <dbReference type="ARBA" id="ARBA00023136"/>
    </source>
</evidence>
<feature type="transmembrane region" description="Helical" evidence="7">
    <location>
        <begin position="218"/>
        <end position="238"/>
    </location>
</feature>
<keyword evidence="10" id="KW-1185">Reference proteome</keyword>
<dbReference type="PANTHER" id="PTHR30151:SF38">
    <property type="entry name" value="ALIPHATIC SULFONATES TRANSPORT PERMEASE PROTEIN SSUC-RELATED"/>
    <property type="match status" value="1"/>
</dbReference>
<dbReference type="InterPro" id="IPR035906">
    <property type="entry name" value="MetI-like_sf"/>
</dbReference>
<dbReference type="InterPro" id="IPR000515">
    <property type="entry name" value="MetI-like"/>
</dbReference>
<keyword evidence="5 7" id="KW-1133">Transmembrane helix</keyword>
<evidence type="ECO:0000256" key="4">
    <source>
        <dbReference type="ARBA" id="ARBA00022692"/>
    </source>
</evidence>
<dbReference type="GO" id="GO:0042918">
    <property type="term" value="P:alkanesulfonate transmembrane transport"/>
    <property type="evidence" value="ECO:0007669"/>
    <property type="project" value="UniProtKB-ARBA"/>
</dbReference>
<organism evidence="9 10">
    <name type="scientific">Paenibacillus lautus</name>
    <name type="common">Bacillus lautus</name>
    <dbReference type="NCBI Taxonomy" id="1401"/>
    <lineage>
        <taxon>Bacteria</taxon>
        <taxon>Bacillati</taxon>
        <taxon>Bacillota</taxon>
        <taxon>Bacilli</taxon>
        <taxon>Bacillales</taxon>
        <taxon>Paenibacillaceae</taxon>
        <taxon>Paenibacillus</taxon>
    </lineage>
</organism>
<dbReference type="FunFam" id="1.10.3720.10:FF:000003">
    <property type="entry name" value="Aliphatic sulfonate ABC transporter permease"/>
    <property type="match status" value="1"/>
</dbReference>
<dbReference type="GO" id="GO:0005886">
    <property type="term" value="C:plasma membrane"/>
    <property type="evidence" value="ECO:0007669"/>
    <property type="project" value="UniProtKB-SubCell"/>
</dbReference>
<evidence type="ECO:0000256" key="1">
    <source>
        <dbReference type="ARBA" id="ARBA00004651"/>
    </source>
</evidence>
<accession>A0A385TJZ2</accession>
<proteinExistence type="inferred from homology"/>
<feature type="transmembrane region" description="Helical" evidence="7">
    <location>
        <begin position="245"/>
        <end position="262"/>
    </location>
</feature>
<dbReference type="RefSeq" id="WP_119847726.1">
    <property type="nucleotide sequence ID" value="NZ_CP032412.1"/>
</dbReference>
<evidence type="ECO:0000259" key="8">
    <source>
        <dbReference type="PROSITE" id="PS50928"/>
    </source>
</evidence>
<feature type="transmembrane region" description="Helical" evidence="7">
    <location>
        <begin position="130"/>
        <end position="149"/>
    </location>
</feature>
<dbReference type="PROSITE" id="PS50928">
    <property type="entry name" value="ABC_TM1"/>
    <property type="match status" value="1"/>
</dbReference>
<keyword evidence="6 7" id="KW-0472">Membrane</keyword>
<feature type="transmembrane region" description="Helical" evidence="7">
    <location>
        <begin position="97"/>
        <end position="118"/>
    </location>
</feature>
<feature type="domain" description="ABC transmembrane type-1" evidence="8">
    <location>
        <begin position="89"/>
        <end position="268"/>
    </location>
</feature>
<comment type="subcellular location">
    <subcellularLocation>
        <location evidence="1 7">Cell membrane</location>
        <topology evidence="1 7">Multi-pass membrane protein</topology>
    </subcellularLocation>
</comment>
<dbReference type="EMBL" id="CP032412">
    <property type="protein sequence ID" value="AYB43801.1"/>
    <property type="molecule type" value="Genomic_DNA"/>
</dbReference>
<dbReference type="Proteomes" id="UP000266552">
    <property type="component" value="Chromosome"/>
</dbReference>
<dbReference type="CDD" id="cd06261">
    <property type="entry name" value="TM_PBP2"/>
    <property type="match status" value="1"/>
</dbReference>